<evidence type="ECO:0000313" key="2">
    <source>
        <dbReference type="EMBL" id="CAF9917910.1"/>
    </source>
</evidence>
<keyword evidence="1" id="KW-1133">Transmembrane helix</keyword>
<dbReference type="Proteomes" id="UP000664521">
    <property type="component" value="Unassembled WGS sequence"/>
</dbReference>
<gene>
    <name evidence="2" type="ORF">HETSPECPRED_003622</name>
</gene>
<keyword evidence="1" id="KW-0472">Membrane</keyword>
<organism evidence="2 3">
    <name type="scientific">Heterodermia speciosa</name>
    <dbReference type="NCBI Taxonomy" id="116794"/>
    <lineage>
        <taxon>Eukaryota</taxon>
        <taxon>Fungi</taxon>
        <taxon>Dikarya</taxon>
        <taxon>Ascomycota</taxon>
        <taxon>Pezizomycotina</taxon>
        <taxon>Lecanoromycetes</taxon>
        <taxon>OSLEUM clade</taxon>
        <taxon>Lecanoromycetidae</taxon>
        <taxon>Caliciales</taxon>
        <taxon>Physciaceae</taxon>
        <taxon>Heterodermia</taxon>
    </lineage>
</organism>
<accession>A0A8H3F6A6</accession>
<keyword evidence="3" id="KW-1185">Reference proteome</keyword>
<dbReference type="EMBL" id="CAJPDS010000020">
    <property type="protein sequence ID" value="CAF9917910.1"/>
    <property type="molecule type" value="Genomic_DNA"/>
</dbReference>
<comment type="caution">
    <text evidence="2">The sequence shown here is derived from an EMBL/GenBank/DDBJ whole genome shotgun (WGS) entry which is preliminary data.</text>
</comment>
<evidence type="ECO:0000256" key="1">
    <source>
        <dbReference type="SAM" id="Phobius"/>
    </source>
</evidence>
<dbReference type="AlphaFoldDB" id="A0A8H3F6A6"/>
<dbReference type="PANTHER" id="PTHR35043:SF7">
    <property type="entry name" value="TRANSCRIPTION FACTOR DOMAIN-CONTAINING PROTEIN"/>
    <property type="match status" value="1"/>
</dbReference>
<protein>
    <submittedName>
        <fullName evidence="2">Uncharacterized protein</fullName>
    </submittedName>
</protein>
<reference evidence="2" key="1">
    <citation type="submission" date="2021-03" db="EMBL/GenBank/DDBJ databases">
        <authorList>
            <person name="Tagirdzhanova G."/>
        </authorList>
    </citation>
    <scope>NUCLEOTIDE SEQUENCE</scope>
</reference>
<dbReference type="PANTHER" id="PTHR35043">
    <property type="entry name" value="TRANSCRIPTION FACTOR DOMAIN-CONTAINING PROTEIN"/>
    <property type="match status" value="1"/>
</dbReference>
<feature type="transmembrane region" description="Helical" evidence="1">
    <location>
        <begin position="325"/>
        <end position="343"/>
    </location>
</feature>
<name>A0A8H3F6A6_9LECA</name>
<feature type="transmembrane region" description="Helical" evidence="1">
    <location>
        <begin position="355"/>
        <end position="375"/>
    </location>
</feature>
<dbReference type="OrthoDB" id="3061561at2759"/>
<proteinExistence type="predicted"/>
<keyword evidence="1" id="KW-0812">Transmembrane</keyword>
<sequence length="473" mass="55616">MGGLFLHLPEDLPEAEKFLPLGYNESYFATCKGIELFLEYKDEHDEFPDISEPEIQSKSKANGLAKALVCVQALWFIAQCLTRLSERIPVSLLELNTFGHAICALLIYILWWEKPFEIDYPTRFQSRRFWDIFARCSMQDQYSDAVKSYRRERKACLTRHPRFDALEEKEKQSVLEQLEYSPYYERDIFDLASSDIQNQSSELNSDELGEYAEAGATKLYLGQILKGTGFRLRKFDDSEFFPSETTDRYEELMHESVAQDTTVTIEFTPRDVTRWRMAWREIQKNPTMDPDQDSYWDPRYNFIQRYFVKRSKDWPDTNDMVEPPIALAFSATALIYGGLHALAWHAYFKSPTEQLLWRISACVVMGGMPLILLAFKFEDRIESFFKNLLWFIYKHLYTHIDHSPEWLRFSAYALARAAKYLFDYIYDKPKWLLFSAYALARAYLVVECFISLAHLPAEVYDVPSWASYFPHIS</sequence>
<evidence type="ECO:0000313" key="3">
    <source>
        <dbReference type="Proteomes" id="UP000664521"/>
    </source>
</evidence>